<dbReference type="EMBL" id="QDGZ01000001">
    <property type="protein sequence ID" value="PVG84470.1"/>
    <property type="molecule type" value="Genomic_DNA"/>
</dbReference>
<keyword evidence="1" id="KW-1133">Transmembrane helix</keyword>
<dbReference type="Pfam" id="PF14340">
    <property type="entry name" value="DUF4395"/>
    <property type="match status" value="1"/>
</dbReference>
<keyword evidence="4" id="KW-1185">Reference proteome</keyword>
<dbReference type="InterPro" id="IPR025508">
    <property type="entry name" value="DUF4395"/>
</dbReference>
<evidence type="ECO:0000313" key="4">
    <source>
        <dbReference type="Proteomes" id="UP000246018"/>
    </source>
</evidence>
<proteinExistence type="predicted"/>
<organism evidence="3 4">
    <name type="scientific">Nocardioides gansuensis</name>
    <dbReference type="NCBI Taxonomy" id="2138300"/>
    <lineage>
        <taxon>Bacteria</taxon>
        <taxon>Bacillati</taxon>
        <taxon>Actinomycetota</taxon>
        <taxon>Actinomycetes</taxon>
        <taxon>Propionibacteriales</taxon>
        <taxon>Nocardioidaceae</taxon>
        <taxon>Nocardioides</taxon>
    </lineage>
</organism>
<evidence type="ECO:0000259" key="2">
    <source>
        <dbReference type="Pfam" id="PF14340"/>
    </source>
</evidence>
<evidence type="ECO:0000256" key="1">
    <source>
        <dbReference type="SAM" id="Phobius"/>
    </source>
</evidence>
<reference evidence="3 4" key="1">
    <citation type="submission" date="2018-04" db="EMBL/GenBank/DDBJ databases">
        <title>Genome of Nocardioides gansuensis WSJ-1.</title>
        <authorList>
            <person name="Wu S."/>
            <person name="Wang G."/>
        </authorList>
    </citation>
    <scope>NUCLEOTIDE SEQUENCE [LARGE SCALE GENOMIC DNA]</scope>
    <source>
        <strain evidence="3 4">WSJ-1</strain>
    </source>
</reference>
<gene>
    <name evidence="3" type="ORF">DDE18_02365</name>
</gene>
<accession>A0A2T8FFK2</accession>
<dbReference type="OrthoDB" id="345402at2"/>
<feature type="domain" description="DUF4395" evidence="2">
    <location>
        <begin position="21"/>
        <end position="152"/>
    </location>
</feature>
<sequence length="173" mass="17698">MSTDSQSTLAQPAADVRPAGIDPRGPRFAAAVTSVVLAAVLLLAPHPVGVALLGVQTAVFAVAALRGVARSPYAALYRAVLQPRLGRPTELEDPAPPRFAQAVGLAFAATALVAFLAGATLVGQVAVGLALVAALLNAVFAFCLGCELYLLAVSIRARFASPYSTTDQANTHH</sequence>
<feature type="transmembrane region" description="Helical" evidence="1">
    <location>
        <begin position="128"/>
        <end position="151"/>
    </location>
</feature>
<evidence type="ECO:0000313" key="3">
    <source>
        <dbReference type="EMBL" id="PVG84470.1"/>
    </source>
</evidence>
<protein>
    <submittedName>
        <fullName evidence="3">DUF4395 domain-containing protein</fullName>
    </submittedName>
</protein>
<name>A0A2T8FFK2_9ACTN</name>
<comment type="caution">
    <text evidence="3">The sequence shown here is derived from an EMBL/GenBank/DDBJ whole genome shotgun (WGS) entry which is preliminary data.</text>
</comment>
<dbReference type="AlphaFoldDB" id="A0A2T8FFK2"/>
<keyword evidence="1" id="KW-0812">Transmembrane</keyword>
<feature type="transmembrane region" description="Helical" evidence="1">
    <location>
        <begin position="50"/>
        <end position="69"/>
    </location>
</feature>
<keyword evidence="1" id="KW-0472">Membrane</keyword>
<dbReference type="RefSeq" id="WP_116570603.1">
    <property type="nucleotide sequence ID" value="NZ_QDGZ01000001.1"/>
</dbReference>
<feature type="transmembrane region" description="Helical" evidence="1">
    <location>
        <begin position="102"/>
        <end position="122"/>
    </location>
</feature>
<dbReference type="Proteomes" id="UP000246018">
    <property type="component" value="Unassembled WGS sequence"/>
</dbReference>